<evidence type="ECO:0000313" key="2">
    <source>
        <dbReference type="Proteomes" id="UP000578449"/>
    </source>
</evidence>
<sequence length="113" mass="13175">MGAAYAAVTNRSVRVEEVGGRLKYSWDEPEKVWRVGVLPRDPTQEQQITAARPQVAKWAEEASQRPGVEYAWISRPARKEGYVDVWLWHSGYLNRREKHKHAAWFPEDARDQE</sequence>
<dbReference type="RefSeq" id="WP_185053096.1">
    <property type="nucleotide sequence ID" value="NZ_BAABIX010000089.1"/>
</dbReference>
<keyword evidence="2" id="KW-1185">Reference proteome</keyword>
<dbReference type="EMBL" id="JACHGN010000013">
    <property type="protein sequence ID" value="MBB5136178.1"/>
    <property type="molecule type" value="Genomic_DNA"/>
</dbReference>
<protein>
    <submittedName>
        <fullName evidence="1">Uncharacterized protein</fullName>
    </submittedName>
</protein>
<dbReference type="Proteomes" id="UP000578449">
    <property type="component" value="Unassembled WGS sequence"/>
</dbReference>
<name>A0A840P933_9ACTN</name>
<proteinExistence type="predicted"/>
<accession>A0A840P933</accession>
<comment type="caution">
    <text evidence="1">The sequence shown here is derived from an EMBL/GenBank/DDBJ whole genome shotgun (WGS) entry which is preliminary data.</text>
</comment>
<dbReference type="AlphaFoldDB" id="A0A840P933"/>
<evidence type="ECO:0000313" key="1">
    <source>
        <dbReference type="EMBL" id="MBB5136178.1"/>
    </source>
</evidence>
<organism evidence="1 2">
    <name type="scientific">Thermocatellispora tengchongensis</name>
    <dbReference type="NCBI Taxonomy" id="1073253"/>
    <lineage>
        <taxon>Bacteria</taxon>
        <taxon>Bacillati</taxon>
        <taxon>Actinomycetota</taxon>
        <taxon>Actinomycetes</taxon>
        <taxon>Streptosporangiales</taxon>
        <taxon>Streptosporangiaceae</taxon>
        <taxon>Thermocatellispora</taxon>
    </lineage>
</organism>
<gene>
    <name evidence="1" type="ORF">HNP84_005922</name>
</gene>
<reference evidence="1 2" key="1">
    <citation type="submission" date="2020-08" db="EMBL/GenBank/DDBJ databases">
        <title>Genomic Encyclopedia of Type Strains, Phase IV (KMG-IV): sequencing the most valuable type-strain genomes for metagenomic binning, comparative biology and taxonomic classification.</title>
        <authorList>
            <person name="Goeker M."/>
        </authorList>
    </citation>
    <scope>NUCLEOTIDE SEQUENCE [LARGE SCALE GENOMIC DNA]</scope>
    <source>
        <strain evidence="1 2">DSM 45615</strain>
    </source>
</reference>